<feature type="domain" description="Peptidase M16 C-terminal" evidence="11">
    <location>
        <begin position="249"/>
        <end position="440"/>
    </location>
</feature>
<dbReference type="Proteomes" id="UP001228690">
    <property type="component" value="Chromosome"/>
</dbReference>
<evidence type="ECO:0000256" key="8">
    <source>
        <dbReference type="RuleBase" id="RU004447"/>
    </source>
</evidence>
<gene>
    <name evidence="12" type="ORF">P0082_07635</name>
</gene>
<dbReference type="InterPro" id="IPR001431">
    <property type="entry name" value="Pept_M16_Zn_BS"/>
</dbReference>
<accession>A0ABY8MEQ9</accession>
<feature type="transmembrane region" description="Helical" evidence="9">
    <location>
        <begin position="29"/>
        <end position="48"/>
    </location>
</feature>
<dbReference type="Pfam" id="PF00675">
    <property type="entry name" value="Peptidase_M16"/>
    <property type="match status" value="1"/>
</dbReference>
<keyword evidence="13" id="KW-1185">Reference proteome</keyword>
<organism evidence="12 13">
    <name type="scientific">Candidatus Haliotispira prima</name>
    <dbReference type="NCBI Taxonomy" id="3034016"/>
    <lineage>
        <taxon>Bacteria</taxon>
        <taxon>Pseudomonadati</taxon>
        <taxon>Spirochaetota</taxon>
        <taxon>Spirochaetia</taxon>
        <taxon>Spirochaetales</taxon>
        <taxon>Spirochaetaceae</taxon>
        <taxon>Candidatus Haliotispira</taxon>
    </lineage>
</organism>
<sequence>MDLSLYTCRDHCPNRHWNRYWNSGRNWRISYRILPVLLAGLVGLALLWSCRDGKVLNDRVAVLPGETVIPEDPDYTRGVLDNGLHYSIRSSEGRKDRMLMYLGLNVGSLQEEDDQRGLAHFLEHMAFNGSENFPGNSLVEFARQNGMSFGAHINAYTGFTDTVYNFVLPTDNEEILDRGLLVLYDWLNGLTIEAEEVEKERGVVLNEWRAGLGFTERFRDIWLPLVLEGSEYENRLPIGLADVIENAPPQRLRDFYKKWYNTNNAIVVIVGDFVEEEMEQRLQKLFGSIEPRGERLSSGLGREWKDVPIRAAITDEDGKLRPAVWAVQMQDDEAPARSVLVSIKTPLPEIPKTVAGFRQRLISNLLSVIVNQRFSDVITDQSSIVSSMSGFGREGTGNVMNYSFDVQAQKGHLKEAYGILLKSVARLKKYGVLQSEMDLGMETLRSNIEIRYNERESRENEDLAGPELRRFQGTHFNGDIVWIYENFDGIIGGITLEQLNGRIAEVLEGTDVSIMSFGKDVAELPDEQEMIDGYLELDRLEVTKPKEESLPDRLLETKPEPGDIVAEERLPKTGYVHWTLSNGLEVYFKNTDFEENQIEYSARRFGGILTLGEESGPGSLVQSLLNGVVSDSGFAGLSPEQYGRYMSPMKIGNSWNFQSDGVGLSGGGDLDDVEELFQQIYLSFTAPQFSRKLIEQGLKDLRTDYDDMLTDPTRRFFRLVEEHWYENDYRLLIPPSDQLPDYTVAELEGVFNQLVPGAKGFHFVFVGDIAESDLKEYVRQYIAVLPVDRDFTASGDHRISIYKEGGVKNFALGPDNQANTLSVWDTYLEPERFPDEQSYRLVKEAELLSGLFTIRVTKVLREELGKTYSPSGFVQFEGVPQNRMLTIFNYSSAPEDVEELDVTADRLIAEVREGQIEDSEFRQIKEQLSKRFEDDLQSNGFWHGVLTDALWNGYADLDEMISEDKFRQVLESISKQDLADFVQKYIPQQRKVRYTMLPKEDS</sequence>
<dbReference type="InterPro" id="IPR050626">
    <property type="entry name" value="Peptidase_M16"/>
</dbReference>
<evidence type="ECO:0000256" key="9">
    <source>
        <dbReference type="SAM" id="Phobius"/>
    </source>
</evidence>
<proteinExistence type="inferred from homology"/>
<dbReference type="PANTHER" id="PTHR43690:SF17">
    <property type="entry name" value="PROTEIN YHJJ"/>
    <property type="match status" value="1"/>
</dbReference>
<evidence type="ECO:0000256" key="5">
    <source>
        <dbReference type="ARBA" id="ARBA00022801"/>
    </source>
</evidence>
<keyword evidence="5" id="KW-0378">Hydrolase</keyword>
<dbReference type="InterPro" id="IPR007863">
    <property type="entry name" value="Peptidase_M16_C"/>
</dbReference>
<comment type="cofactor">
    <cofactor evidence="1">
        <name>Zn(2+)</name>
        <dbReference type="ChEBI" id="CHEBI:29105"/>
    </cofactor>
</comment>
<evidence type="ECO:0000313" key="13">
    <source>
        <dbReference type="Proteomes" id="UP001228690"/>
    </source>
</evidence>
<dbReference type="InterPro" id="IPR011249">
    <property type="entry name" value="Metalloenz_LuxS/M16"/>
</dbReference>
<dbReference type="EMBL" id="CP123443">
    <property type="protein sequence ID" value="WGK68351.1"/>
    <property type="molecule type" value="Genomic_DNA"/>
</dbReference>
<keyword evidence="7" id="KW-0482">Metalloprotease</keyword>
<dbReference type="Gene3D" id="3.30.830.10">
    <property type="entry name" value="Metalloenzyme, LuxS/M16 peptidase-like"/>
    <property type="match status" value="4"/>
</dbReference>
<dbReference type="PROSITE" id="PS00143">
    <property type="entry name" value="INSULINASE"/>
    <property type="match status" value="1"/>
</dbReference>
<keyword evidence="9" id="KW-0812">Transmembrane</keyword>
<dbReference type="SUPFAM" id="SSF63411">
    <property type="entry name" value="LuxS/MPP-like metallohydrolase"/>
    <property type="match status" value="3"/>
</dbReference>
<evidence type="ECO:0000256" key="1">
    <source>
        <dbReference type="ARBA" id="ARBA00001947"/>
    </source>
</evidence>
<evidence type="ECO:0000313" key="12">
    <source>
        <dbReference type="EMBL" id="WGK68351.1"/>
    </source>
</evidence>
<keyword evidence="9" id="KW-0472">Membrane</keyword>
<dbReference type="Pfam" id="PF05193">
    <property type="entry name" value="Peptidase_M16_C"/>
    <property type="match status" value="2"/>
</dbReference>
<dbReference type="RefSeq" id="WP_326926527.1">
    <property type="nucleotide sequence ID" value="NZ_CP123443.1"/>
</dbReference>
<dbReference type="InterPro" id="IPR011765">
    <property type="entry name" value="Pept_M16_N"/>
</dbReference>
<feature type="domain" description="Peptidase M16 C-terminal" evidence="11">
    <location>
        <begin position="761"/>
        <end position="928"/>
    </location>
</feature>
<keyword evidence="3" id="KW-0645">Protease</keyword>
<comment type="similarity">
    <text evidence="2 8">Belongs to the peptidase M16 family.</text>
</comment>
<evidence type="ECO:0000256" key="3">
    <source>
        <dbReference type="ARBA" id="ARBA00022670"/>
    </source>
</evidence>
<name>A0ABY8MEQ9_9SPIO</name>
<dbReference type="PANTHER" id="PTHR43690">
    <property type="entry name" value="NARDILYSIN"/>
    <property type="match status" value="1"/>
</dbReference>
<feature type="domain" description="Peptidase M16 N-terminal" evidence="10">
    <location>
        <begin position="102"/>
        <end position="208"/>
    </location>
</feature>
<reference evidence="12 13" key="1">
    <citation type="submission" date="2023-04" db="EMBL/GenBank/DDBJ databases">
        <title>Spirochaete genome identified in red abalone sample constitutes a novel genus.</title>
        <authorList>
            <person name="Sharma S.P."/>
            <person name="Purcell C.M."/>
            <person name="Hyde J.R."/>
            <person name="Severin A.J."/>
        </authorList>
    </citation>
    <scope>NUCLEOTIDE SEQUENCE [LARGE SCALE GENOMIC DNA]</scope>
    <source>
        <strain evidence="12 13">SP-2023</strain>
    </source>
</reference>
<evidence type="ECO:0000256" key="6">
    <source>
        <dbReference type="ARBA" id="ARBA00022833"/>
    </source>
</evidence>
<evidence type="ECO:0000259" key="11">
    <source>
        <dbReference type="Pfam" id="PF05193"/>
    </source>
</evidence>
<evidence type="ECO:0000256" key="2">
    <source>
        <dbReference type="ARBA" id="ARBA00007261"/>
    </source>
</evidence>
<protein>
    <submittedName>
        <fullName evidence="12">Insulinase family protein</fullName>
    </submittedName>
</protein>
<keyword evidence="9" id="KW-1133">Transmembrane helix</keyword>
<evidence type="ECO:0000256" key="4">
    <source>
        <dbReference type="ARBA" id="ARBA00022723"/>
    </source>
</evidence>
<evidence type="ECO:0000256" key="7">
    <source>
        <dbReference type="ARBA" id="ARBA00023049"/>
    </source>
</evidence>
<keyword evidence="4" id="KW-0479">Metal-binding</keyword>
<keyword evidence="6" id="KW-0862">Zinc</keyword>
<evidence type="ECO:0000259" key="10">
    <source>
        <dbReference type="Pfam" id="PF00675"/>
    </source>
</evidence>